<keyword evidence="2" id="KW-1185">Reference proteome</keyword>
<dbReference type="EMBL" id="JAGETZ010000004">
    <property type="protein sequence ID" value="MBO2009746.1"/>
    <property type="molecule type" value="Genomic_DNA"/>
</dbReference>
<evidence type="ECO:0000313" key="1">
    <source>
        <dbReference type="EMBL" id="MBO2009746.1"/>
    </source>
</evidence>
<name>A0ABS3QER9_9BACT</name>
<accession>A0ABS3QER9</accession>
<reference evidence="1 2" key="1">
    <citation type="submission" date="2021-03" db="EMBL/GenBank/DDBJ databases">
        <authorList>
            <person name="Kim M.K."/>
        </authorList>
    </citation>
    <scope>NUCLEOTIDE SEQUENCE [LARGE SCALE GENOMIC DNA]</scope>
    <source>
        <strain evidence="1 2">BT442</strain>
    </source>
</reference>
<sequence length="124" mass="13655">MNTILLVDAQMAGLDDQRLVGFLSHASGPIRARALPTIGARITKVPLLKEELFAAAADPANLALTFYAFVKVAWIAGMTVLDYGTAEDIARLKQVVSTWPESEREGFLAYVKDYRGFDKVMQHV</sequence>
<protein>
    <submittedName>
        <fullName evidence="1">Uncharacterized protein</fullName>
    </submittedName>
</protein>
<proteinExistence type="predicted"/>
<comment type="caution">
    <text evidence="1">The sequence shown here is derived from an EMBL/GenBank/DDBJ whole genome shotgun (WGS) entry which is preliminary data.</text>
</comment>
<organism evidence="1 2">
    <name type="scientific">Hymenobacter negativus</name>
    <dbReference type="NCBI Taxonomy" id="2795026"/>
    <lineage>
        <taxon>Bacteria</taxon>
        <taxon>Pseudomonadati</taxon>
        <taxon>Bacteroidota</taxon>
        <taxon>Cytophagia</taxon>
        <taxon>Cytophagales</taxon>
        <taxon>Hymenobacteraceae</taxon>
        <taxon>Hymenobacter</taxon>
    </lineage>
</organism>
<gene>
    <name evidence="1" type="ORF">J4E00_11840</name>
</gene>
<dbReference type="Proteomes" id="UP000664369">
    <property type="component" value="Unassembled WGS sequence"/>
</dbReference>
<evidence type="ECO:0000313" key="2">
    <source>
        <dbReference type="Proteomes" id="UP000664369"/>
    </source>
</evidence>
<dbReference type="RefSeq" id="WP_208175361.1">
    <property type="nucleotide sequence ID" value="NZ_JAGETZ010000004.1"/>
</dbReference>